<evidence type="ECO:0000313" key="20">
    <source>
        <dbReference type="Proteomes" id="UP001417504"/>
    </source>
</evidence>
<keyword evidence="9" id="KW-0418">Kinase</keyword>
<keyword evidence="6" id="KW-0732">Signal</keyword>
<dbReference type="GO" id="GO:0005524">
    <property type="term" value="F:ATP binding"/>
    <property type="evidence" value="ECO:0007669"/>
    <property type="project" value="UniProtKB-UniRule"/>
</dbReference>
<dbReference type="InterPro" id="IPR017441">
    <property type="entry name" value="Protein_kinase_ATP_BS"/>
</dbReference>
<keyword evidence="2 16" id="KW-0723">Serine/threonine-protein kinase</keyword>
<dbReference type="FunFam" id="3.30.200.20:FF:000415">
    <property type="entry name" value="receptor-like serine/threonine-protein kinase NCRK"/>
    <property type="match status" value="1"/>
</dbReference>
<proteinExistence type="inferred from homology"/>
<keyword evidence="3" id="KW-0597">Phosphoprotein</keyword>
<evidence type="ECO:0000256" key="5">
    <source>
        <dbReference type="ARBA" id="ARBA00022692"/>
    </source>
</evidence>
<evidence type="ECO:0000256" key="17">
    <source>
        <dbReference type="SAM" id="MobiDB-lite"/>
    </source>
</evidence>
<feature type="binding site" evidence="15">
    <location>
        <position position="72"/>
    </location>
    <ligand>
        <name>ATP</name>
        <dbReference type="ChEBI" id="CHEBI:30616"/>
    </ligand>
</feature>
<dbReference type="EMBL" id="JBBNAE010000001">
    <property type="protein sequence ID" value="KAK9155233.1"/>
    <property type="molecule type" value="Genomic_DNA"/>
</dbReference>
<feature type="region of interest" description="Disordered" evidence="17">
    <location>
        <begin position="363"/>
        <end position="393"/>
    </location>
</feature>
<reference evidence="19 20" key="1">
    <citation type="submission" date="2024-01" db="EMBL/GenBank/DDBJ databases">
        <title>Genome assemblies of Stephania.</title>
        <authorList>
            <person name="Yang L."/>
        </authorList>
    </citation>
    <scope>NUCLEOTIDE SEQUENCE [LARGE SCALE GENOMIC DNA]</scope>
    <source>
        <strain evidence="19">QJT</strain>
        <tissue evidence="19">Leaf</tissue>
    </source>
</reference>
<evidence type="ECO:0000256" key="6">
    <source>
        <dbReference type="ARBA" id="ARBA00022729"/>
    </source>
</evidence>
<keyword evidence="8 15" id="KW-0547">Nucleotide-binding</keyword>
<feature type="compositionally biased region" description="Polar residues" evidence="17">
    <location>
        <begin position="381"/>
        <end position="393"/>
    </location>
</feature>
<dbReference type="SUPFAM" id="SSF56112">
    <property type="entry name" value="Protein kinase-like (PK-like)"/>
    <property type="match status" value="1"/>
</dbReference>
<gene>
    <name evidence="19" type="ORF">Sjap_002713</name>
</gene>
<dbReference type="CDD" id="cd14066">
    <property type="entry name" value="STKc_IRAK"/>
    <property type="match status" value="1"/>
</dbReference>
<evidence type="ECO:0000256" key="8">
    <source>
        <dbReference type="ARBA" id="ARBA00022741"/>
    </source>
</evidence>
<evidence type="ECO:0000256" key="1">
    <source>
        <dbReference type="ARBA" id="ARBA00004167"/>
    </source>
</evidence>
<keyword evidence="7" id="KW-0677">Repeat</keyword>
<evidence type="ECO:0000256" key="15">
    <source>
        <dbReference type="PROSITE-ProRule" id="PRU10141"/>
    </source>
</evidence>
<keyword evidence="10 15" id="KW-0067">ATP-binding</keyword>
<keyword evidence="14" id="KW-0325">Glycoprotein</keyword>
<evidence type="ECO:0000256" key="12">
    <source>
        <dbReference type="ARBA" id="ARBA00023136"/>
    </source>
</evidence>
<dbReference type="SMART" id="SM00220">
    <property type="entry name" value="S_TKc"/>
    <property type="match status" value="1"/>
</dbReference>
<evidence type="ECO:0000256" key="14">
    <source>
        <dbReference type="ARBA" id="ARBA00023180"/>
    </source>
</evidence>
<dbReference type="InterPro" id="IPR000719">
    <property type="entry name" value="Prot_kinase_dom"/>
</dbReference>
<dbReference type="AlphaFoldDB" id="A0AAP0KME6"/>
<keyword evidence="13" id="KW-0675">Receptor</keyword>
<evidence type="ECO:0000313" key="19">
    <source>
        <dbReference type="EMBL" id="KAK9155233.1"/>
    </source>
</evidence>
<comment type="caution">
    <text evidence="19">The sequence shown here is derived from an EMBL/GenBank/DDBJ whole genome shotgun (WGS) entry which is preliminary data.</text>
</comment>
<keyword evidence="11" id="KW-1133">Transmembrane helix</keyword>
<evidence type="ECO:0000256" key="3">
    <source>
        <dbReference type="ARBA" id="ARBA00022553"/>
    </source>
</evidence>
<accession>A0AAP0KME6</accession>
<dbReference type="GO" id="GO:0004674">
    <property type="term" value="F:protein serine/threonine kinase activity"/>
    <property type="evidence" value="ECO:0007669"/>
    <property type="project" value="UniProtKB-KW"/>
</dbReference>
<dbReference type="InterPro" id="IPR052059">
    <property type="entry name" value="CR_Ser/Thr_kinase"/>
</dbReference>
<evidence type="ECO:0000256" key="2">
    <source>
        <dbReference type="ARBA" id="ARBA00022527"/>
    </source>
</evidence>
<organism evidence="19 20">
    <name type="scientific">Stephania japonica</name>
    <dbReference type="NCBI Taxonomy" id="461633"/>
    <lineage>
        <taxon>Eukaryota</taxon>
        <taxon>Viridiplantae</taxon>
        <taxon>Streptophyta</taxon>
        <taxon>Embryophyta</taxon>
        <taxon>Tracheophyta</taxon>
        <taxon>Spermatophyta</taxon>
        <taxon>Magnoliopsida</taxon>
        <taxon>Ranunculales</taxon>
        <taxon>Menispermaceae</taxon>
        <taxon>Menispermoideae</taxon>
        <taxon>Cissampelideae</taxon>
        <taxon>Stephania</taxon>
    </lineage>
</organism>
<evidence type="ECO:0000256" key="10">
    <source>
        <dbReference type="ARBA" id="ARBA00022840"/>
    </source>
</evidence>
<dbReference type="Proteomes" id="UP001417504">
    <property type="component" value="Unassembled WGS sequence"/>
</dbReference>
<evidence type="ECO:0000256" key="4">
    <source>
        <dbReference type="ARBA" id="ARBA00022679"/>
    </source>
</evidence>
<name>A0AAP0KME6_9MAGN</name>
<dbReference type="PROSITE" id="PS00107">
    <property type="entry name" value="PROTEIN_KINASE_ATP"/>
    <property type="match status" value="1"/>
</dbReference>
<dbReference type="Pfam" id="PF00069">
    <property type="entry name" value="Pkinase"/>
    <property type="match status" value="1"/>
</dbReference>
<dbReference type="InterPro" id="IPR011009">
    <property type="entry name" value="Kinase-like_dom_sf"/>
</dbReference>
<comment type="similarity">
    <text evidence="16">Belongs to the protein kinase superfamily.</text>
</comment>
<dbReference type="GO" id="GO:0016020">
    <property type="term" value="C:membrane"/>
    <property type="evidence" value="ECO:0007669"/>
    <property type="project" value="UniProtKB-SubCell"/>
</dbReference>
<evidence type="ECO:0000256" key="13">
    <source>
        <dbReference type="ARBA" id="ARBA00023170"/>
    </source>
</evidence>
<dbReference type="PROSITE" id="PS50011">
    <property type="entry name" value="PROTEIN_KINASE_DOM"/>
    <property type="match status" value="1"/>
</dbReference>
<dbReference type="Gene3D" id="3.30.200.20">
    <property type="entry name" value="Phosphorylase Kinase, domain 1"/>
    <property type="match status" value="1"/>
</dbReference>
<dbReference type="FunFam" id="1.10.510.10:FF:000044">
    <property type="entry name" value="Putative LRR receptor-like serine/threonine-protein kinase"/>
    <property type="match status" value="1"/>
</dbReference>
<dbReference type="InterPro" id="IPR008271">
    <property type="entry name" value="Ser/Thr_kinase_AS"/>
</dbReference>
<keyword evidence="20" id="KW-1185">Reference proteome</keyword>
<keyword evidence="12" id="KW-0472">Membrane</keyword>
<comment type="subcellular location">
    <subcellularLocation>
        <location evidence="1">Membrane</location>
        <topology evidence="1">Single-pass membrane protein</topology>
    </subcellularLocation>
</comment>
<sequence>MTCCSFLMWRKVPSSANREGSDSSGTHAFNLYTYAELRSATKDFSPANVVGSGGFGSVYKGRLKDGALAAIKVLSSDSTQGVQEFLTEIRLISNIEHPNLVKLMGCCIEGNHRILVYGYLENNSLAQTLFGKDRNKIHFSWRIRSNICIGVAHGLSFLHEKIQPHIVHRDIKASNILLDKVLNPKISDFGLAKLVPLGKTHVSTVVAGTTGYLAPECAVRGQVTRKADTYSFGVLLLEIVSGRRNTNVQSPVGEQYFETAGVGILLLQAWEMYEQGQLVELVDTSLNGDFDSDEACRYLKTALLCIQDIPKLRPSMSIVVKMLQGEIDEFDNIAKPAIVTNLMDLNAKGHKMKVTGTRIMSYTSESERKDDSSFSGTSSSYANMSSNATSVRA</sequence>
<dbReference type="Gene3D" id="1.10.510.10">
    <property type="entry name" value="Transferase(Phosphotransferase) domain 1"/>
    <property type="match status" value="1"/>
</dbReference>
<evidence type="ECO:0000259" key="18">
    <source>
        <dbReference type="PROSITE" id="PS50011"/>
    </source>
</evidence>
<protein>
    <recommendedName>
        <fullName evidence="18">Protein kinase domain-containing protein</fullName>
    </recommendedName>
</protein>
<dbReference type="PROSITE" id="PS00108">
    <property type="entry name" value="PROTEIN_KINASE_ST"/>
    <property type="match status" value="1"/>
</dbReference>
<evidence type="ECO:0000256" key="7">
    <source>
        <dbReference type="ARBA" id="ARBA00022737"/>
    </source>
</evidence>
<keyword evidence="5" id="KW-0812">Transmembrane</keyword>
<evidence type="ECO:0000256" key="9">
    <source>
        <dbReference type="ARBA" id="ARBA00022777"/>
    </source>
</evidence>
<evidence type="ECO:0000256" key="16">
    <source>
        <dbReference type="RuleBase" id="RU000304"/>
    </source>
</evidence>
<feature type="domain" description="Protein kinase" evidence="18">
    <location>
        <begin position="44"/>
        <end position="331"/>
    </location>
</feature>
<keyword evidence="4" id="KW-0808">Transferase</keyword>
<dbReference type="PANTHER" id="PTHR47973">
    <property type="entry name" value="CYSTEINE-RICH RECEPTOR-LIKE PROTEIN KINASE 3"/>
    <property type="match status" value="1"/>
</dbReference>
<evidence type="ECO:0000256" key="11">
    <source>
        <dbReference type="ARBA" id="ARBA00022989"/>
    </source>
</evidence>